<evidence type="ECO:0000256" key="8">
    <source>
        <dbReference type="ARBA" id="ARBA00023237"/>
    </source>
</evidence>
<dbReference type="SUPFAM" id="SSF141729">
    <property type="entry name" value="FimD N-terminal domain-like"/>
    <property type="match status" value="1"/>
</dbReference>
<keyword evidence="8" id="KW-0998">Cell outer membrane</keyword>
<dbReference type="InterPro" id="IPR037224">
    <property type="entry name" value="PapC_N_sf"/>
</dbReference>
<evidence type="ECO:0000313" key="10">
    <source>
        <dbReference type="EMBL" id="SUC29361.1"/>
    </source>
</evidence>
<dbReference type="GO" id="GO:0009297">
    <property type="term" value="P:pilus assembly"/>
    <property type="evidence" value="ECO:0007669"/>
    <property type="project" value="InterPro"/>
</dbReference>
<evidence type="ECO:0000256" key="4">
    <source>
        <dbReference type="ARBA" id="ARBA00022558"/>
    </source>
</evidence>
<evidence type="ECO:0000256" key="5">
    <source>
        <dbReference type="ARBA" id="ARBA00022692"/>
    </source>
</evidence>
<evidence type="ECO:0000256" key="6">
    <source>
        <dbReference type="ARBA" id="ARBA00022729"/>
    </source>
</evidence>
<keyword evidence="6" id="KW-0732">Signal</keyword>
<dbReference type="EMBL" id="UGTZ01000001">
    <property type="protein sequence ID" value="SUC29361.1"/>
    <property type="molecule type" value="Genomic_DNA"/>
</dbReference>
<proteinExistence type="inferred from homology"/>
<dbReference type="Pfam" id="PF13954">
    <property type="entry name" value="PapC_N"/>
    <property type="match status" value="1"/>
</dbReference>
<dbReference type="AlphaFoldDB" id="A0A379FL01"/>
<protein>
    <submittedName>
        <fullName evidence="10">F1 capsule-anchoring protein</fullName>
    </submittedName>
</protein>
<dbReference type="GO" id="GO:0015473">
    <property type="term" value="F:fimbrial usher porin activity"/>
    <property type="evidence" value="ECO:0007669"/>
    <property type="project" value="InterPro"/>
</dbReference>
<keyword evidence="7" id="KW-0472">Membrane</keyword>
<keyword evidence="5" id="KW-0812">Transmembrane</keyword>
<dbReference type="GO" id="GO:0009279">
    <property type="term" value="C:cell outer membrane"/>
    <property type="evidence" value="ECO:0007669"/>
    <property type="project" value="UniProtKB-SubCell"/>
</dbReference>
<dbReference type="PANTHER" id="PTHR30451:SF21">
    <property type="entry name" value="FIMBRIAL USHER DOMAIN-CONTAINING PROTEIN YDET-RELATED"/>
    <property type="match status" value="1"/>
</dbReference>
<dbReference type="Proteomes" id="UP000254208">
    <property type="component" value="Unassembled WGS sequence"/>
</dbReference>
<evidence type="ECO:0000256" key="1">
    <source>
        <dbReference type="ARBA" id="ARBA00004571"/>
    </source>
</evidence>
<sequence length="113" mass="12818">MLKILNLKKNSRNQLVPCLSLADIKEFGIKTAEYPELQTAGSHCVNLAAIPDATSNFEFDSQRLYLSIPQIALDRNPRGYVDLANIDNGINALLLNYSYNGSKNYDRKKKWLR</sequence>
<keyword evidence="3" id="KW-0813">Transport</keyword>
<evidence type="ECO:0000313" key="11">
    <source>
        <dbReference type="Proteomes" id="UP000254208"/>
    </source>
</evidence>
<evidence type="ECO:0000256" key="7">
    <source>
        <dbReference type="ARBA" id="ARBA00023136"/>
    </source>
</evidence>
<dbReference type="InterPro" id="IPR025885">
    <property type="entry name" value="PapC_N"/>
</dbReference>
<keyword evidence="4" id="KW-1029">Fimbrium biogenesis</keyword>
<organism evidence="10 11">
    <name type="scientific">Providencia rettgeri</name>
    <dbReference type="NCBI Taxonomy" id="587"/>
    <lineage>
        <taxon>Bacteria</taxon>
        <taxon>Pseudomonadati</taxon>
        <taxon>Pseudomonadota</taxon>
        <taxon>Gammaproteobacteria</taxon>
        <taxon>Enterobacterales</taxon>
        <taxon>Morganellaceae</taxon>
        <taxon>Providencia</taxon>
    </lineage>
</organism>
<comment type="subcellular location">
    <subcellularLocation>
        <location evidence="1">Cell outer membrane</location>
        <topology evidence="1">Multi-pass membrane protein</topology>
    </subcellularLocation>
</comment>
<comment type="similarity">
    <text evidence="2">Belongs to the fimbrial export usher family.</text>
</comment>
<accession>A0A379FL01</accession>
<evidence type="ECO:0000256" key="3">
    <source>
        <dbReference type="ARBA" id="ARBA00022448"/>
    </source>
</evidence>
<evidence type="ECO:0000259" key="9">
    <source>
        <dbReference type="Pfam" id="PF13954"/>
    </source>
</evidence>
<dbReference type="PANTHER" id="PTHR30451">
    <property type="entry name" value="OUTER MEMBRANE USHER PROTEIN"/>
    <property type="match status" value="1"/>
</dbReference>
<dbReference type="InterPro" id="IPR000015">
    <property type="entry name" value="Fimb_usher"/>
</dbReference>
<gene>
    <name evidence="10" type="primary">caf1A</name>
    <name evidence="10" type="ORF">NCTC11801_00255</name>
</gene>
<evidence type="ECO:0000256" key="2">
    <source>
        <dbReference type="ARBA" id="ARBA00008064"/>
    </source>
</evidence>
<feature type="domain" description="PapC N-terminal" evidence="9">
    <location>
        <begin position="9"/>
        <end position="101"/>
    </location>
</feature>
<reference evidence="10 11" key="1">
    <citation type="submission" date="2018-06" db="EMBL/GenBank/DDBJ databases">
        <authorList>
            <consortium name="Pathogen Informatics"/>
            <person name="Doyle S."/>
        </authorList>
    </citation>
    <scope>NUCLEOTIDE SEQUENCE [LARGE SCALE GENOMIC DNA]</scope>
    <source>
        <strain evidence="10 11">NCTC11801</strain>
    </source>
</reference>
<dbReference type="Gene3D" id="3.10.20.410">
    <property type="match status" value="1"/>
</dbReference>
<name>A0A379FL01_PRORE</name>